<reference evidence="1 2" key="1">
    <citation type="submission" date="2019-11" db="EMBL/GenBank/DDBJ databases">
        <title>Metabolism of dissolved organic matter in forest soils.</title>
        <authorList>
            <person name="Cyle K.T."/>
            <person name="Wilhelm R.C."/>
            <person name="Martinez C.E."/>
        </authorList>
    </citation>
    <scope>NUCLEOTIDE SEQUENCE [LARGE SCALE GENOMIC DNA]</scope>
    <source>
        <strain evidence="1 2">5N</strain>
    </source>
</reference>
<organism evidence="1 2">
    <name type="scientific">Paraburkholderia elongata</name>
    <dbReference type="NCBI Taxonomy" id="2675747"/>
    <lineage>
        <taxon>Bacteria</taxon>
        <taxon>Pseudomonadati</taxon>
        <taxon>Pseudomonadota</taxon>
        <taxon>Betaproteobacteria</taxon>
        <taxon>Burkholderiales</taxon>
        <taxon>Burkholderiaceae</taxon>
        <taxon>Paraburkholderia</taxon>
    </lineage>
</organism>
<proteinExistence type="predicted"/>
<accession>A0A972SJI3</accession>
<dbReference type="Proteomes" id="UP000655523">
    <property type="component" value="Unassembled WGS sequence"/>
</dbReference>
<protein>
    <submittedName>
        <fullName evidence="1">Uncharacterized protein</fullName>
    </submittedName>
</protein>
<gene>
    <name evidence="1" type="ORF">GNZ13_21860</name>
</gene>
<evidence type="ECO:0000313" key="2">
    <source>
        <dbReference type="Proteomes" id="UP000655523"/>
    </source>
</evidence>
<comment type="caution">
    <text evidence="1">The sequence shown here is derived from an EMBL/GenBank/DDBJ whole genome shotgun (WGS) entry which is preliminary data.</text>
</comment>
<keyword evidence="2" id="KW-1185">Reference proteome</keyword>
<name>A0A972SJI3_9BURK</name>
<dbReference type="EMBL" id="WOEZ01000117">
    <property type="protein sequence ID" value="NPT57149.1"/>
    <property type="molecule type" value="Genomic_DNA"/>
</dbReference>
<dbReference type="AlphaFoldDB" id="A0A972SJI3"/>
<evidence type="ECO:0000313" key="1">
    <source>
        <dbReference type="EMBL" id="NPT57149.1"/>
    </source>
</evidence>
<sequence>MILDLPAAKYTIGQTETLAAEAMIQSRGVVGELTHRIAKIINLIRGGMPRHCKVDNPPLSFFKLGCCFSMKHPT</sequence>